<keyword evidence="1" id="KW-0732">Signal</keyword>
<reference evidence="2 3" key="1">
    <citation type="journal article" date="2018" name="Nat. Ecol. Evol.">
        <title>Pezizomycetes genomes reveal the molecular basis of ectomycorrhizal truffle lifestyle.</title>
        <authorList>
            <person name="Murat C."/>
            <person name="Payen T."/>
            <person name="Noel B."/>
            <person name="Kuo A."/>
            <person name="Morin E."/>
            <person name="Chen J."/>
            <person name="Kohler A."/>
            <person name="Krizsan K."/>
            <person name="Balestrini R."/>
            <person name="Da Silva C."/>
            <person name="Montanini B."/>
            <person name="Hainaut M."/>
            <person name="Levati E."/>
            <person name="Barry K.W."/>
            <person name="Belfiori B."/>
            <person name="Cichocki N."/>
            <person name="Clum A."/>
            <person name="Dockter R.B."/>
            <person name="Fauchery L."/>
            <person name="Guy J."/>
            <person name="Iotti M."/>
            <person name="Le Tacon F."/>
            <person name="Lindquist E.A."/>
            <person name="Lipzen A."/>
            <person name="Malagnac F."/>
            <person name="Mello A."/>
            <person name="Molinier V."/>
            <person name="Miyauchi S."/>
            <person name="Poulain J."/>
            <person name="Riccioni C."/>
            <person name="Rubini A."/>
            <person name="Sitrit Y."/>
            <person name="Splivallo R."/>
            <person name="Traeger S."/>
            <person name="Wang M."/>
            <person name="Zifcakova L."/>
            <person name="Wipf D."/>
            <person name="Zambonelli A."/>
            <person name="Paolocci F."/>
            <person name="Nowrousian M."/>
            <person name="Ottonello S."/>
            <person name="Baldrian P."/>
            <person name="Spatafora J.W."/>
            <person name="Henrissat B."/>
            <person name="Nagy L.G."/>
            <person name="Aury J.M."/>
            <person name="Wincker P."/>
            <person name="Grigoriev I.V."/>
            <person name="Bonfante P."/>
            <person name="Martin F.M."/>
        </authorList>
    </citation>
    <scope>NUCLEOTIDE SEQUENCE [LARGE SCALE GENOMIC DNA]</scope>
    <source>
        <strain evidence="2 3">RN42</strain>
    </source>
</reference>
<feature type="signal peptide" evidence="1">
    <location>
        <begin position="1"/>
        <end position="19"/>
    </location>
</feature>
<dbReference type="AlphaFoldDB" id="A0A3N4HP37"/>
<dbReference type="EMBL" id="ML119782">
    <property type="protein sequence ID" value="RPA74726.1"/>
    <property type="molecule type" value="Genomic_DNA"/>
</dbReference>
<name>A0A3N4HP37_ASCIM</name>
<proteinExistence type="predicted"/>
<feature type="chain" id="PRO_5018045134" evidence="1">
    <location>
        <begin position="20"/>
        <end position="218"/>
    </location>
</feature>
<protein>
    <submittedName>
        <fullName evidence="2">Uncharacterized protein</fullName>
    </submittedName>
</protein>
<evidence type="ECO:0000313" key="2">
    <source>
        <dbReference type="EMBL" id="RPA74726.1"/>
    </source>
</evidence>
<evidence type="ECO:0000256" key="1">
    <source>
        <dbReference type="SAM" id="SignalP"/>
    </source>
</evidence>
<keyword evidence="3" id="KW-1185">Reference proteome</keyword>
<organism evidence="2 3">
    <name type="scientific">Ascobolus immersus RN42</name>
    <dbReference type="NCBI Taxonomy" id="1160509"/>
    <lineage>
        <taxon>Eukaryota</taxon>
        <taxon>Fungi</taxon>
        <taxon>Dikarya</taxon>
        <taxon>Ascomycota</taxon>
        <taxon>Pezizomycotina</taxon>
        <taxon>Pezizomycetes</taxon>
        <taxon>Pezizales</taxon>
        <taxon>Ascobolaceae</taxon>
        <taxon>Ascobolus</taxon>
    </lineage>
</organism>
<evidence type="ECO:0000313" key="3">
    <source>
        <dbReference type="Proteomes" id="UP000275078"/>
    </source>
</evidence>
<accession>A0A3N4HP37</accession>
<gene>
    <name evidence="2" type="ORF">BJ508DRAFT_418498</name>
</gene>
<dbReference type="Proteomes" id="UP000275078">
    <property type="component" value="Unassembled WGS sequence"/>
</dbReference>
<sequence>MSIQSSFLVLLLLSVTARCTTFPRGTSDQAPEGFIGATSLRQTAADITITGTDSVKPAPWTSPQRLEPQTLATAMLAIGHITAHVDEALKYTPALQRRDESPQDESLTVLISGTFTYTTSIPKPTATTTLYFPLATEWLFSRLSQQTVTIAVDDMDMGPVVTVGPDDLDRVQPGAGLVGVDEKKESIEQSAAPRFDIGIGAKVWAMLVFAMVGMILVL</sequence>